<name>A0A0C9X3B1_9AGAR</name>
<reference evidence="2" key="2">
    <citation type="submission" date="2015-01" db="EMBL/GenBank/DDBJ databases">
        <title>Evolutionary Origins and Diversification of the Mycorrhizal Mutualists.</title>
        <authorList>
            <consortium name="DOE Joint Genome Institute"/>
            <consortium name="Mycorrhizal Genomics Consortium"/>
            <person name="Kohler A."/>
            <person name="Kuo A."/>
            <person name="Nagy L.G."/>
            <person name="Floudas D."/>
            <person name="Copeland A."/>
            <person name="Barry K.W."/>
            <person name="Cichocki N."/>
            <person name="Veneault-Fourrey C."/>
            <person name="LaButti K."/>
            <person name="Lindquist E.A."/>
            <person name="Lipzen A."/>
            <person name="Lundell T."/>
            <person name="Morin E."/>
            <person name="Murat C."/>
            <person name="Riley R."/>
            <person name="Ohm R."/>
            <person name="Sun H."/>
            <person name="Tunlid A."/>
            <person name="Henrissat B."/>
            <person name="Grigoriev I.V."/>
            <person name="Hibbett D.S."/>
            <person name="Martin F."/>
        </authorList>
    </citation>
    <scope>NUCLEOTIDE SEQUENCE [LARGE SCALE GENOMIC DNA]</scope>
    <source>
        <strain evidence="2">LaAM-08-1</strain>
    </source>
</reference>
<sequence>MHSLFFRSTLCYTYSFVFNLSRVSPRDTDIHIFDPLGFLRSFIYCRYPRI</sequence>
<evidence type="ECO:0000313" key="2">
    <source>
        <dbReference type="Proteomes" id="UP000054477"/>
    </source>
</evidence>
<dbReference type="OrthoDB" id="10322891at2759"/>
<reference evidence="1 2" key="1">
    <citation type="submission" date="2014-04" db="EMBL/GenBank/DDBJ databases">
        <authorList>
            <consortium name="DOE Joint Genome Institute"/>
            <person name="Kuo A."/>
            <person name="Kohler A."/>
            <person name="Nagy L.G."/>
            <person name="Floudas D."/>
            <person name="Copeland A."/>
            <person name="Barry K.W."/>
            <person name="Cichocki N."/>
            <person name="Veneault-Fourrey C."/>
            <person name="LaButti K."/>
            <person name="Lindquist E.A."/>
            <person name="Lipzen A."/>
            <person name="Lundell T."/>
            <person name="Morin E."/>
            <person name="Murat C."/>
            <person name="Sun H."/>
            <person name="Tunlid A."/>
            <person name="Henrissat B."/>
            <person name="Grigoriev I.V."/>
            <person name="Hibbett D.S."/>
            <person name="Martin F."/>
            <person name="Nordberg H.P."/>
            <person name="Cantor M.N."/>
            <person name="Hua S.X."/>
        </authorList>
    </citation>
    <scope>NUCLEOTIDE SEQUENCE [LARGE SCALE GENOMIC DNA]</scope>
    <source>
        <strain evidence="1 2">LaAM-08-1</strain>
    </source>
</reference>
<protein>
    <submittedName>
        <fullName evidence="1">Uncharacterized protein</fullName>
    </submittedName>
</protein>
<proteinExistence type="predicted"/>
<keyword evidence="2" id="KW-1185">Reference proteome</keyword>
<gene>
    <name evidence="1" type="ORF">K443DRAFT_316973</name>
</gene>
<dbReference type="HOGENOM" id="CLU_3125268_0_0_1"/>
<dbReference type="Proteomes" id="UP000054477">
    <property type="component" value="Unassembled WGS sequence"/>
</dbReference>
<evidence type="ECO:0000313" key="1">
    <source>
        <dbReference type="EMBL" id="KIJ95758.1"/>
    </source>
</evidence>
<organism evidence="1 2">
    <name type="scientific">Laccaria amethystina LaAM-08-1</name>
    <dbReference type="NCBI Taxonomy" id="1095629"/>
    <lineage>
        <taxon>Eukaryota</taxon>
        <taxon>Fungi</taxon>
        <taxon>Dikarya</taxon>
        <taxon>Basidiomycota</taxon>
        <taxon>Agaricomycotina</taxon>
        <taxon>Agaricomycetes</taxon>
        <taxon>Agaricomycetidae</taxon>
        <taxon>Agaricales</taxon>
        <taxon>Agaricineae</taxon>
        <taxon>Hydnangiaceae</taxon>
        <taxon>Laccaria</taxon>
    </lineage>
</organism>
<dbReference type="EMBL" id="KN838744">
    <property type="protein sequence ID" value="KIJ95758.1"/>
    <property type="molecule type" value="Genomic_DNA"/>
</dbReference>
<accession>A0A0C9X3B1</accession>
<dbReference type="AlphaFoldDB" id="A0A0C9X3B1"/>